<dbReference type="SUPFAM" id="SSF102114">
    <property type="entry name" value="Radical SAM enzymes"/>
    <property type="match status" value="1"/>
</dbReference>
<accession>A0A6M0H342</accession>
<dbReference type="AlphaFoldDB" id="A0A6M0H342"/>
<dbReference type="GO" id="GO:0016491">
    <property type="term" value="F:oxidoreductase activity"/>
    <property type="evidence" value="ECO:0007669"/>
    <property type="project" value="InterPro"/>
</dbReference>
<evidence type="ECO:0000256" key="2">
    <source>
        <dbReference type="ARBA" id="ARBA00022485"/>
    </source>
</evidence>
<name>A0A6M0H342_9CLOT</name>
<dbReference type="InterPro" id="IPR000385">
    <property type="entry name" value="MoaA_NifB_PqqE_Fe-S-bd_CS"/>
</dbReference>
<organism evidence="9 10">
    <name type="scientific">Clostridium senegalense</name>
    <dbReference type="NCBI Taxonomy" id="1465809"/>
    <lineage>
        <taxon>Bacteria</taxon>
        <taxon>Bacillati</taxon>
        <taxon>Bacillota</taxon>
        <taxon>Clostridia</taxon>
        <taxon>Eubacteriales</taxon>
        <taxon>Clostridiaceae</taxon>
        <taxon>Clostridium</taxon>
    </lineage>
</organism>
<dbReference type="InterPro" id="IPR023885">
    <property type="entry name" value="4Fe4S-binding_SPASM_dom"/>
</dbReference>
<evidence type="ECO:0000256" key="7">
    <source>
        <dbReference type="ARBA" id="ARBA00023601"/>
    </source>
</evidence>
<keyword evidence="2" id="KW-0004">4Fe-4S</keyword>
<dbReference type="CDD" id="cd01335">
    <property type="entry name" value="Radical_SAM"/>
    <property type="match status" value="1"/>
</dbReference>
<protein>
    <submittedName>
        <fullName evidence="9">Radical SAM protein</fullName>
    </submittedName>
</protein>
<comment type="cofactor">
    <cofactor evidence="1">
        <name>[4Fe-4S] cluster</name>
        <dbReference type="ChEBI" id="CHEBI:49883"/>
    </cofactor>
</comment>
<sequence>MFKNVKFLVLWLTNDCNLRCKYCYANAGEKNEYMTFETARKALEMPKSKFKLQLAGGEPLLNFNLVKDIYNYLKVNNPEIKIQMQTNGALINSEVAKEIKKMDISLGVSLDGPIGINEKLRGKTKDVINGIKILAQEGIMVNLNCVVTNESIQHLHKLVDLALYLGNVGGIGLDLLRETGRASNGEVKKATPSQIEKHLKEAYNRSIELYKLTGRKIIIREIEDARKRITENNICTDYCHAVYGGSMVVHPDGSLYPCGSLSKDEKYYMGNISNLSSQREIRITNNKSESCKICKYEKICVGACPARNIINGKSSEINIEDCILRKTSFKIVEKEIKQGGEEYKNANY</sequence>
<dbReference type="InterPro" id="IPR017200">
    <property type="entry name" value="PqqE-like"/>
</dbReference>
<evidence type="ECO:0000313" key="10">
    <source>
        <dbReference type="Proteomes" id="UP000481872"/>
    </source>
</evidence>
<keyword evidence="4" id="KW-0479">Metal-binding</keyword>
<reference evidence="9 10" key="1">
    <citation type="submission" date="2020-02" db="EMBL/GenBank/DDBJ databases">
        <title>Genome assembly of a novel Clostridium senegalense strain.</title>
        <authorList>
            <person name="Gupta T.B."/>
            <person name="Jauregui R."/>
            <person name="Maclean P."/>
            <person name="Nawarathana A."/>
            <person name="Brightwell G."/>
        </authorList>
    </citation>
    <scope>NUCLEOTIDE SEQUENCE [LARGE SCALE GENOMIC DNA]</scope>
    <source>
        <strain evidence="9 10">AGRFS4</strain>
    </source>
</reference>
<dbReference type="RefSeq" id="WP_199869653.1">
    <property type="nucleotide sequence ID" value="NZ_JAAGPU010000010.1"/>
</dbReference>
<dbReference type="SFLD" id="SFLDG01386">
    <property type="entry name" value="main_SPASM_domain-containing"/>
    <property type="match status" value="1"/>
</dbReference>
<proteinExistence type="inferred from homology"/>
<dbReference type="InterPro" id="IPR013785">
    <property type="entry name" value="Aldolase_TIM"/>
</dbReference>
<dbReference type="GO" id="GO:0051539">
    <property type="term" value="F:4 iron, 4 sulfur cluster binding"/>
    <property type="evidence" value="ECO:0007669"/>
    <property type="project" value="UniProtKB-KW"/>
</dbReference>
<evidence type="ECO:0000256" key="6">
    <source>
        <dbReference type="ARBA" id="ARBA00023014"/>
    </source>
</evidence>
<dbReference type="PANTHER" id="PTHR43273:SF3">
    <property type="entry name" value="ANAEROBIC SULFATASE-MATURATING ENZYME HOMOLOG ASLB-RELATED"/>
    <property type="match status" value="1"/>
</dbReference>
<dbReference type="InterPro" id="IPR023867">
    <property type="entry name" value="Sulphatase_maturase_rSAM"/>
</dbReference>
<comment type="similarity">
    <text evidence="7">Belongs to the radical SAM superfamily. Anaerobic sulfatase-maturating enzyme family.</text>
</comment>
<dbReference type="EMBL" id="JAAGPU010000010">
    <property type="protein sequence ID" value="NEU04604.1"/>
    <property type="molecule type" value="Genomic_DNA"/>
</dbReference>
<evidence type="ECO:0000256" key="5">
    <source>
        <dbReference type="ARBA" id="ARBA00023004"/>
    </source>
</evidence>
<dbReference type="InterPro" id="IPR007197">
    <property type="entry name" value="rSAM"/>
</dbReference>
<keyword evidence="10" id="KW-1185">Reference proteome</keyword>
<dbReference type="Proteomes" id="UP000481872">
    <property type="component" value="Unassembled WGS sequence"/>
</dbReference>
<comment type="caution">
    <text evidence="9">The sequence shown here is derived from an EMBL/GenBank/DDBJ whole genome shotgun (WGS) entry which is preliminary data.</text>
</comment>
<evidence type="ECO:0000256" key="1">
    <source>
        <dbReference type="ARBA" id="ARBA00001966"/>
    </source>
</evidence>
<keyword evidence="3" id="KW-0949">S-adenosyl-L-methionine</keyword>
<evidence type="ECO:0000256" key="3">
    <source>
        <dbReference type="ARBA" id="ARBA00022691"/>
    </source>
</evidence>
<dbReference type="NCBIfam" id="TIGR04085">
    <property type="entry name" value="rSAM_more_4Fe4S"/>
    <property type="match status" value="1"/>
</dbReference>
<dbReference type="SFLD" id="SFLDG01384">
    <property type="entry name" value="thioether_bond_formation_requi"/>
    <property type="match status" value="1"/>
</dbReference>
<evidence type="ECO:0000259" key="8">
    <source>
        <dbReference type="PROSITE" id="PS51918"/>
    </source>
</evidence>
<evidence type="ECO:0000256" key="4">
    <source>
        <dbReference type="ARBA" id="ARBA00022723"/>
    </source>
</evidence>
<dbReference type="InterPro" id="IPR058240">
    <property type="entry name" value="rSAM_sf"/>
</dbReference>
<dbReference type="PIRSF" id="PIRSF037420">
    <property type="entry name" value="PQQ_syn_pqqE"/>
    <property type="match status" value="1"/>
</dbReference>
<dbReference type="SFLD" id="SFLDS00029">
    <property type="entry name" value="Radical_SAM"/>
    <property type="match status" value="1"/>
</dbReference>
<dbReference type="SFLD" id="SFLDG01067">
    <property type="entry name" value="SPASM/twitch_domain_containing"/>
    <property type="match status" value="1"/>
</dbReference>
<dbReference type="Gene3D" id="3.20.20.70">
    <property type="entry name" value="Aldolase class I"/>
    <property type="match status" value="1"/>
</dbReference>
<dbReference type="Pfam" id="PF04055">
    <property type="entry name" value="Radical_SAM"/>
    <property type="match status" value="1"/>
</dbReference>
<dbReference type="PANTHER" id="PTHR43273">
    <property type="entry name" value="ANAEROBIC SULFATASE-MATURATING ENZYME HOMOLOG ASLB-RELATED"/>
    <property type="match status" value="1"/>
</dbReference>
<gene>
    <name evidence="9" type="ORF">G3M99_06955</name>
</gene>
<dbReference type="PROSITE" id="PS51918">
    <property type="entry name" value="RADICAL_SAM"/>
    <property type="match status" value="1"/>
</dbReference>
<keyword evidence="6" id="KW-0411">Iron-sulfur</keyword>
<dbReference type="GO" id="GO:0046872">
    <property type="term" value="F:metal ion binding"/>
    <property type="evidence" value="ECO:0007669"/>
    <property type="project" value="UniProtKB-KW"/>
</dbReference>
<dbReference type="PROSITE" id="PS01305">
    <property type="entry name" value="MOAA_NIFB_PQQE"/>
    <property type="match status" value="1"/>
</dbReference>
<feature type="domain" description="Radical SAM core" evidence="8">
    <location>
        <begin position="2"/>
        <end position="216"/>
    </location>
</feature>
<evidence type="ECO:0000313" key="9">
    <source>
        <dbReference type="EMBL" id="NEU04604.1"/>
    </source>
</evidence>
<keyword evidence="5" id="KW-0408">Iron</keyword>